<evidence type="ECO:0000313" key="2">
    <source>
        <dbReference type="EMBL" id="PPU63279.1"/>
    </source>
</evidence>
<dbReference type="Proteomes" id="UP000237872">
    <property type="component" value="Unassembled WGS sequence"/>
</dbReference>
<dbReference type="AlphaFoldDB" id="A0A2S7CP67"/>
<gene>
    <name evidence="2" type="ORF">XcodCFBP4690_12665</name>
</gene>
<accession>A0A2S7CP67</accession>
<proteinExistence type="predicted"/>
<evidence type="ECO:0000256" key="1">
    <source>
        <dbReference type="SAM" id="Phobius"/>
    </source>
</evidence>
<dbReference type="EMBL" id="MDEC01000016">
    <property type="protein sequence ID" value="PPU63279.1"/>
    <property type="molecule type" value="Genomic_DNA"/>
</dbReference>
<feature type="transmembrane region" description="Helical" evidence="1">
    <location>
        <begin position="41"/>
        <end position="60"/>
    </location>
</feature>
<comment type="caution">
    <text evidence="2">The sequence shown here is derived from an EMBL/GenBank/DDBJ whole genome shotgun (WGS) entry which is preliminary data.</text>
</comment>
<evidence type="ECO:0000313" key="3">
    <source>
        <dbReference type="Proteomes" id="UP000237872"/>
    </source>
</evidence>
<feature type="transmembrane region" description="Helical" evidence="1">
    <location>
        <begin position="150"/>
        <end position="174"/>
    </location>
</feature>
<reference evidence="2 3" key="1">
    <citation type="submission" date="2016-08" db="EMBL/GenBank/DDBJ databases">
        <authorList>
            <person name="Seilhamer J.J."/>
        </authorList>
    </citation>
    <scope>NUCLEOTIDE SEQUENCE [LARGE SCALE GENOMIC DNA]</scope>
    <source>
        <strain evidence="2 3">CFBP4690</strain>
    </source>
</reference>
<keyword evidence="1" id="KW-0472">Membrane</keyword>
<name>A0A2S7CP67_9XANT</name>
<keyword evidence="1" id="KW-1133">Transmembrane helix</keyword>
<feature type="transmembrane region" description="Helical" evidence="1">
    <location>
        <begin position="113"/>
        <end position="138"/>
    </location>
</feature>
<organism evidence="2 3">
    <name type="scientific">Xanthomonas codiaei</name>
    <dbReference type="NCBI Taxonomy" id="56463"/>
    <lineage>
        <taxon>Bacteria</taxon>
        <taxon>Pseudomonadati</taxon>
        <taxon>Pseudomonadota</taxon>
        <taxon>Gammaproteobacteria</taxon>
        <taxon>Lysobacterales</taxon>
        <taxon>Lysobacteraceae</taxon>
        <taxon>Xanthomonas</taxon>
    </lineage>
</organism>
<feature type="transmembrane region" description="Helical" evidence="1">
    <location>
        <begin position="66"/>
        <end position="92"/>
    </location>
</feature>
<protein>
    <submittedName>
        <fullName evidence="2">Uncharacterized protein</fullName>
    </submittedName>
</protein>
<keyword evidence="1" id="KW-0812">Transmembrane</keyword>
<sequence>MACVFCAGESERFREARFGAGVFHGAEALPAPFFAVLRVEALLLAAAWRAAVFFVAAFFAGRFFAVAFLAAVLLAAVLLTADFLAAVVPLALRAPVDDVRLATLPARARLPAVFLAEDFFAAVVPPVVVVAFLAAVFAVRFTVFLDARVFLPPASVAAVLLALAALPVALFALVASSSRWYSRAAQRWPASPPQSSQAI</sequence>